<protein>
    <recommendedName>
        <fullName evidence="3">Urease accessory protein UreD</fullName>
    </recommendedName>
</protein>
<dbReference type="RefSeq" id="WP_055660198.1">
    <property type="nucleotide sequence ID" value="NZ_CXST01000003.1"/>
</dbReference>
<keyword evidence="3" id="KW-0963">Cytoplasm</keyword>
<dbReference type="GO" id="GO:0016151">
    <property type="term" value="F:nickel cation binding"/>
    <property type="evidence" value="ECO:0007669"/>
    <property type="project" value="UniProtKB-UniRule"/>
</dbReference>
<dbReference type="STRING" id="187304.B0E33_12550"/>
<accession>A0A0M6YAY5</accession>
<dbReference type="PANTHER" id="PTHR33643:SF1">
    <property type="entry name" value="UREASE ACCESSORY PROTEIN D"/>
    <property type="match status" value="1"/>
</dbReference>
<gene>
    <name evidence="3 4" type="primary">ureD</name>
    <name evidence="4" type="ORF">LAL4801_04866</name>
</gene>
<dbReference type="Pfam" id="PF01774">
    <property type="entry name" value="UreD"/>
    <property type="match status" value="1"/>
</dbReference>
<dbReference type="OrthoDB" id="9798842at2"/>
<dbReference type="AlphaFoldDB" id="A0A0M6YAY5"/>
<sequence>MYDAGLASETGGKAVVLQRVKGIGKVRFSAPDGKTRLTDLYQSGSAKVRLPKVYDTPATAVLINTAGGLTGGDQLDYEVGADAGVHVIVTSQTAERAYRSPGGTAQVSGHFTVGPGATLEWLPQETILFNASRLRRTLQADLEGDARLMMVESFVLGRKAMGEQVKSVFYRDSWRIRRDGKLVFADDIRLDGDPADALTGPATAASALAAATFVDCAADAEDRLARARELIETLPDGTAQAAASAWNGLLITRFVSNDGRGLRTALMSFLTGYRMTALPRVWYC</sequence>
<keyword evidence="5" id="KW-1185">Reference proteome</keyword>
<dbReference type="GO" id="GO:0005737">
    <property type="term" value="C:cytoplasm"/>
    <property type="evidence" value="ECO:0007669"/>
    <property type="project" value="UniProtKB-SubCell"/>
</dbReference>
<comment type="subunit">
    <text evidence="3">UreD, UreF and UreG form a complex that acts as a GTP-hydrolysis-dependent molecular chaperone, activating the urease apoprotein by helping to assemble the nickel containing metallocenter of UreC. The UreE protein probably delivers the nickel.</text>
</comment>
<proteinExistence type="inferred from homology"/>
<dbReference type="InterPro" id="IPR002669">
    <property type="entry name" value="UreD"/>
</dbReference>
<name>A0A0M6YAY5_9HYPH</name>
<dbReference type="PANTHER" id="PTHR33643">
    <property type="entry name" value="UREASE ACCESSORY PROTEIN D"/>
    <property type="match status" value="1"/>
</dbReference>
<dbReference type="HAMAP" id="MF_01384">
    <property type="entry name" value="UreD"/>
    <property type="match status" value="1"/>
</dbReference>
<comment type="function">
    <text evidence="3">Required for maturation of urease via the functional incorporation of the urease nickel metallocenter.</text>
</comment>
<dbReference type="Proteomes" id="UP000048926">
    <property type="component" value="Unassembled WGS sequence"/>
</dbReference>
<evidence type="ECO:0000256" key="2">
    <source>
        <dbReference type="ARBA" id="ARBA00023186"/>
    </source>
</evidence>
<evidence type="ECO:0000313" key="4">
    <source>
        <dbReference type="EMBL" id="CTQ46407.1"/>
    </source>
</evidence>
<comment type="subcellular location">
    <subcellularLocation>
        <location evidence="3">Cytoplasm</location>
    </subcellularLocation>
</comment>
<evidence type="ECO:0000256" key="3">
    <source>
        <dbReference type="HAMAP-Rule" id="MF_01384"/>
    </source>
</evidence>
<reference evidence="5" key="1">
    <citation type="submission" date="2015-07" db="EMBL/GenBank/DDBJ databases">
        <authorList>
            <person name="Rodrigo-Torres Lidia"/>
            <person name="Arahal R.David."/>
        </authorList>
    </citation>
    <scope>NUCLEOTIDE SEQUENCE [LARGE SCALE GENOMIC DNA]</scope>
    <source>
        <strain evidence="5">CECT 4801</strain>
    </source>
</reference>
<evidence type="ECO:0000313" key="5">
    <source>
        <dbReference type="Proteomes" id="UP000048926"/>
    </source>
</evidence>
<dbReference type="EMBL" id="CXST01000003">
    <property type="protein sequence ID" value="CTQ46407.1"/>
    <property type="molecule type" value="Genomic_DNA"/>
</dbReference>
<comment type="similarity">
    <text evidence="1 3">Belongs to the UreD family.</text>
</comment>
<keyword evidence="2 3" id="KW-0143">Chaperone</keyword>
<organism evidence="4 5">
    <name type="scientific">Roseibium aggregatum</name>
    <dbReference type="NCBI Taxonomy" id="187304"/>
    <lineage>
        <taxon>Bacteria</taxon>
        <taxon>Pseudomonadati</taxon>
        <taxon>Pseudomonadota</taxon>
        <taxon>Alphaproteobacteria</taxon>
        <taxon>Hyphomicrobiales</taxon>
        <taxon>Stappiaceae</taxon>
        <taxon>Roseibium</taxon>
    </lineage>
</organism>
<evidence type="ECO:0000256" key="1">
    <source>
        <dbReference type="ARBA" id="ARBA00007177"/>
    </source>
</evidence>
<keyword evidence="3" id="KW-0996">Nickel insertion</keyword>